<dbReference type="Pfam" id="PF13649">
    <property type="entry name" value="Methyltransf_25"/>
    <property type="match status" value="1"/>
</dbReference>
<protein>
    <recommendedName>
        <fullName evidence="5">Methyltransferase domain-containing protein</fullName>
    </recommendedName>
</protein>
<gene>
    <name evidence="6" type="ORF">GCM10022402_18660</name>
</gene>
<evidence type="ECO:0000313" key="7">
    <source>
        <dbReference type="Proteomes" id="UP001500908"/>
    </source>
</evidence>
<keyword evidence="2" id="KW-0808">Transferase</keyword>
<dbReference type="SUPFAM" id="SSF53335">
    <property type="entry name" value="S-adenosyl-L-methionine-dependent methyltransferases"/>
    <property type="match status" value="1"/>
</dbReference>
<dbReference type="RefSeq" id="WP_344969652.1">
    <property type="nucleotide sequence ID" value="NZ_BAABDD010000006.1"/>
</dbReference>
<accession>A0ABP7FJI3</accession>
<dbReference type="Gene3D" id="3.40.50.150">
    <property type="entry name" value="Vaccinia Virus protein VP39"/>
    <property type="match status" value="1"/>
</dbReference>
<keyword evidence="3" id="KW-0949">S-adenosyl-L-methionine</keyword>
<sequence>MPETPLTPIDASHAPPVDSALPTDRPPTIAEIYGQAYLLVEHTGGQQGLTHLVYELENRCRYSEDAASYFGGPQSWFPADVVGCEKARGRVLDLGCGAGRHALALQAAGHKVVGVEPSAAAAVARRRGVDARRGDLWDLPTDLGRFDTFLLLGGNLGMLIGDPRRQAALTALAALAAPDAQLLGSDFEDPDADEPARLRARIEHGGYRSPWSHWSGGEPYLPAERLPEVLHGTGWRLAGIHRVEGEPPGGYLVRLRLAKAPPHSPTAAHPHGEDAP</sequence>
<evidence type="ECO:0000256" key="4">
    <source>
        <dbReference type="SAM" id="MobiDB-lite"/>
    </source>
</evidence>
<dbReference type="CDD" id="cd02440">
    <property type="entry name" value="AdoMet_MTases"/>
    <property type="match status" value="1"/>
</dbReference>
<organism evidence="6 7">
    <name type="scientific">Salinactinospora qingdaonensis</name>
    <dbReference type="NCBI Taxonomy" id="702744"/>
    <lineage>
        <taxon>Bacteria</taxon>
        <taxon>Bacillati</taxon>
        <taxon>Actinomycetota</taxon>
        <taxon>Actinomycetes</taxon>
        <taxon>Streptosporangiales</taxon>
        <taxon>Nocardiopsidaceae</taxon>
        <taxon>Salinactinospora</taxon>
    </lineage>
</organism>
<evidence type="ECO:0000259" key="5">
    <source>
        <dbReference type="Pfam" id="PF13649"/>
    </source>
</evidence>
<comment type="caution">
    <text evidence="6">The sequence shown here is derived from an EMBL/GenBank/DDBJ whole genome shotgun (WGS) entry which is preliminary data.</text>
</comment>
<dbReference type="InterPro" id="IPR029063">
    <property type="entry name" value="SAM-dependent_MTases_sf"/>
</dbReference>
<keyword evidence="1" id="KW-0489">Methyltransferase</keyword>
<dbReference type="Proteomes" id="UP001500908">
    <property type="component" value="Unassembled WGS sequence"/>
</dbReference>
<feature type="region of interest" description="Disordered" evidence="4">
    <location>
        <begin position="1"/>
        <end position="25"/>
    </location>
</feature>
<name>A0ABP7FJI3_9ACTN</name>
<evidence type="ECO:0000256" key="3">
    <source>
        <dbReference type="ARBA" id="ARBA00022691"/>
    </source>
</evidence>
<reference evidence="7" key="1">
    <citation type="journal article" date="2019" name="Int. J. Syst. Evol. Microbiol.">
        <title>The Global Catalogue of Microorganisms (GCM) 10K type strain sequencing project: providing services to taxonomists for standard genome sequencing and annotation.</title>
        <authorList>
            <consortium name="The Broad Institute Genomics Platform"/>
            <consortium name="The Broad Institute Genome Sequencing Center for Infectious Disease"/>
            <person name="Wu L."/>
            <person name="Ma J."/>
        </authorList>
    </citation>
    <scope>NUCLEOTIDE SEQUENCE [LARGE SCALE GENOMIC DNA]</scope>
    <source>
        <strain evidence="7">JCM 17137</strain>
    </source>
</reference>
<evidence type="ECO:0000256" key="1">
    <source>
        <dbReference type="ARBA" id="ARBA00022603"/>
    </source>
</evidence>
<evidence type="ECO:0000313" key="6">
    <source>
        <dbReference type="EMBL" id="GAA3739066.1"/>
    </source>
</evidence>
<proteinExistence type="predicted"/>
<evidence type="ECO:0000256" key="2">
    <source>
        <dbReference type="ARBA" id="ARBA00022679"/>
    </source>
</evidence>
<feature type="domain" description="Methyltransferase" evidence="5">
    <location>
        <begin position="91"/>
        <end position="178"/>
    </location>
</feature>
<dbReference type="EMBL" id="BAABDD010000006">
    <property type="protein sequence ID" value="GAA3739066.1"/>
    <property type="molecule type" value="Genomic_DNA"/>
</dbReference>
<dbReference type="PANTHER" id="PTHR43464:SF19">
    <property type="entry name" value="UBIQUINONE BIOSYNTHESIS O-METHYLTRANSFERASE, MITOCHONDRIAL"/>
    <property type="match status" value="1"/>
</dbReference>
<dbReference type="InterPro" id="IPR041698">
    <property type="entry name" value="Methyltransf_25"/>
</dbReference>
<keyword evidence="7" id="KW-1185">Reference proteome</keyword>
<dbReference type="PANTHER" id="PTHR43464">
    <property type="entry name" value="METHYLTRANSFERASE"/>
    <property type="match status" value="1"/>
</dbReference>